<evidence type="ECO:0000313" key="6">
    <source>
        <dbReference type="EMBL" id="KAK2081955.1"/>
    </source>
</evidence>
<comment type="subcellular location">
    <subcellularLocation>
        <location evidence="1">Nucleus</location>
    </subcellularLocation>
</comment>
<evidence type="ECO:0000259" key="3">
    <source>
        <dbReference type="PROSITE" id="PS50013"/>
    </source>
</evidence>
<name>A0ABQ9T9E9_SAGOE</name>
<dbReference type="InterPro" id="IPR029045">
    <property type="entry name" value="ClpP/crotonase-like_dom_sf"/>
</dbReference>
<sequence length="542" mass="61218">MAPQEFEVEAIIDRRQHQNGKMEYLVWWKGYDKEDDNWEPEQNLTNCEKCIYDFNRQQMEKQKISTWNRTRTTSSNNVRKGRTSRTSTSSFSKNIPRKTLTGKHHKSKNNELFVARLNIRIITSAPLTDPKNLEQRNSTIKSLVPLRPVNSQFTVGAILKPEKLDPVALFQETSVVFKAAEEKPIRISSDPDTEHDGIENRSHTQPAGPQMSDSVTALMPTESNNKEAIVILMDPSTVNGTTKRHTSVSRVKGGKREIIDDRKVQPFIKGMYFTIRLKESENRYRDIVVKKDNGFKQILLSTISTEKNALNTEVIKQIMNALETAAVDDSKFVLFTAAGSVFCSGLDFGHIVKNLRNDRNRMSTEIVDTIKSFVNVFIHLKKIIVVSVIGPAIVLGACILPLCDLVWAKEKAWFQTPYMTFGQSPNGCATLTFPRIMGEASANEMLIGGRKLTAQEASAKSLVSQVFLTSTFTQEVMIQIKRLASCNPVMLQKCKALVCSNVMMELEQANERKCGMLKKIWSSAEGIESMLKYVQTKTDEFK</sequence>
<accession>A0ABQ9T9E9</accession>
<dbReference type="Proteomes" id="UP001266305">
    <property type="component" value="Unassembled WGS sequence"/>
</dbReference>
<dbReference type="InterPro" id="IPR023780">
    <property type="entry name" value="Chromo_domain"/>
</dbReference>
<dbReference type="PROSITE" id="PS50013">
    <property type="entry name" value="CHROMO_2"/>
    <property type="match status" value="1"/>
</dbReference>
<proteinExistence type="predicted"/>
<dbReference type="EMBL" id="JASSZA010000048">
    <property type="protein sequence ID" value="KAK2081955.1"/>
    <property type="molecule type" value="Genomic_DNA"/>
</dbReference>
<evidence type="ECO:0000313" key="4">
    <source>
        <dbReference type="EMBL" id="KAK2080994.1"/>
    </source>
</evidence>
<dbReference type="InterPro" id="IPR051053">
    <property type="entry name" value="ECH/Chromodomain_protein"/>
</dbReference>
<dbReference type="Gene3D" id="2.40.50.40">
    <property type="match status" value="1"/>
</dbReference>
<dbReference type="EMBL" id="JASSZA010000431">
    <property type="protein sequence ID" value="KAK2080994.1"/>
    <property type="molecule type" value="Genomic_DNA"/>
</dbReference>
<comment type="caution">
    <text evidence="5">The sequence shown here is derived from an EMBL/GenBank/DDBJ whole genome shotgun (WGS) entry which is preliminary data.</text>
</comment>
<feature type="region of interest" description="Disordered" evidence="2">
    <location>
        <begin position="71"/>
        <end position="105"/>
    </location>
</feature>
<dbReference type="EMBL" id="JASSZA010000320">
    <property type="protein sequence ID" value="KAK2081356.1"/>
    <property type="molecule type" value="Genomic_DNA"/>
</dbReference>
<dbReference type="InterPro" id="IPR001753">
    <property type="entry name" value="Enoyl-CoA_hydra/iso"/>
</dbReference>
<feature type="compositionally biased region" description="Basic and acidic residues" evidence="2">
    <location>
        <begin position="192"/>
        <end position="202"/>
    </location>
</feature>
<dbReference type="Pfam" id="PF00385">
    <property type="entry name" value="Chromo"/>
    <property type="match status" value="1"/>
</dbReference>
<keyword evidence="7" id="KW-1185">Reference proteome</keyword>
<dbReference type="SUPFAM" id="SSF54160">
    <property type="entry name" value="Chromo domain-like"/>
    <property type="match status" value="1"/>
</dbReference>
<reference evidence="5 7" key="1">
    <citation type="submission" date="2023-05" db="EMBL/GenBank/DDBJ databases">
        <title>B98-5 Cell Line De Novo Hybrid Assembly: An Optical Mapping Approach.</title>
        <authorList>
            <person name="Kananen K."/>
            <person name="Auerbach J.A."/>
            <person name="Kautto E."/>
            <person name="Blachly J.S."/>
        </authorList>
    </citation>
    <scope>NUCLEOTIDE SEQUENCE [LARGE SCALE GENOMIC DNA]</scope>
    <source>
        <strain evidence="5">B95-8</strain>
        <tissue evidence="5">Cell line</tissue>
    </source>
</reference>
<feature type="compositionally biased region" description="Polar residues" evidence="2">
    <location>
        <begin position="203"/>
        <end position="215"/>
    </location>
</feature>
<gene>
    <name evidence="5" type="primary">CDY1_139</name>
    <name evidence="4" type="synonym">CDY1_160</name>
    <name evidence="6" type="synonym">CDY1_71</name>
    <name evidence="6" type="ORF">P7K49_040407</name>
    <name evidence="5" type="ORF">P7K49_040799</name>
    <name evidence="4" type="ORF">P7K49_040904</name>
</gene>
<dbReference type="CDD" id="cd18634">
    <property type="entry name" value="CD_CDY"/>
    <property type="match status" value="1"/>
</dbReference>
<dbReference type="CDD" id="cd06558">
    <property type="entry name" value="crotonase-like"/>
    <property type="match status" value="1"/>
</dbReference>
<evidence type="ECO:0000256" key="1">
    <source>
        <dbReference type="ARBA" id="ARBA00004123"/>
    </source>
</evidence>
<protein>
    <submittedName>
        <fullName evidence="5">Testis-specific chromodomain protein Y 1</fullName>
    </submittedName>
</protein>
<feature type="domain" description="Chromo" evidence="3">
    <location>
        <begin position="6"/>
        <end position="66"/>
    </location>
</feature>
<dbReference type="PANTHER" id="PTHR43684:SF6">
    <property type="entry name" value="TESTIS-SPECIFIC CHROMODOMAIN PROTEIN Y 1-RELATED"/>
    <property type="match status" value="1"/>
</dbReference>
<feature type="region of interest" description="Disordered" evidence="2">
    <location>
        <begin position="186"/>
        <end position="215"/>
    </location>
</feature>
<dbReference type="Gene3D" id="3.90.226.10">
    <property type="entry name" value="2-enoyl-CoA Hydratase, Chain A, domain 1"/>
    <property type="match status" value="1"/>
</dbReference>
<feature type="compositionally biased region" description="Low complexity" evidence="2">
    <location>
        <begin position="71"/>
        <end position="92"/>
    </location>
</feature>
<dbReference type="SUPFAM" id="SSF52096">
    <property type="entry name" value="ClpP/crotonase"/>
    <property type="match status" value="1"/>
</dbReference>
<dbReference type="PANTHER" id="PTHR43684">
    <property type="match status" value="1"/>
</dbReference>
<evidence type="ECO:0000313" key="5">
    <source>
        <dbReference type="EMBL" id="KAK2081356.1"/>
    </source>
</evidence>
<dbReference type="Pfam" id="PF00378">
    <property type="entry name" value="ECH_1"/>
    <property type="match status" value="1"/>
</dbReference>
<dbReference type="SMART" id="SM00298">
    <property type="entry name" value="CHROMO"/>
    <property type="match status" value="1"/>
</dbReference>
<evidence type="ECO:0000256" key="2">
    <source>
        <dbReference type="SAM" id="MobiDB-lite"/>
    </source>
</evidence>
<organism evidence="5 7">
    <name type="scientific">Saguinus oedipus</name>
    <name type="common">Cotton-top tamarin</name>
    <name type="synonym">Oedipomidas oedipus</name>
    <dbReference type="NCBI Taxonomy" id="9490"/>
    <lineage>
        <taxon>Eukaryota</taxon>
        <taxon>Metazoa</taxon>
        <taxon>Chordata</taxon>
        <taxon>Craniata</taxon>
        <taxon>Vertebrata</taxon>
        <taxon>Euteleostomi</taxon>
        <taxon>Mammalia</taxon>
        <taxon>Eutheria</taxon>
        <taxon>Euarchontoglires</taxon>
        <taxon>Primates</taxon>
        <taxon>Haplorrhini</taxon>
        <taxon>Platyrrhini</taxon>
        <taxon>Cebidae</taxon>
        <taxon>Callitrichinae</taxon>
        <taxon>Saguinus</taxon>
    </lineage>
</organism>
<evidence type="ECO:0000313" key="7">
    <source>
        <dbReference type="Proteomes" id="UP001266305"/>
    </source>
</evidence>
<dbReference type="Gene3D" id="1.10.12.10">
    <property type="entry name" value="Lyase 2-enoyl-coa Hydratase, Chain A, domain 2"/>
    <property type="match status" value="1"/>
</dbReference>
<dbReference type="InterPro" id="IPR016197">
    <property type="entry name" value="Chromo-like_dom_sf"/>
</dbReference>
<dbReference type="InterPro" id="IPR014748">
    <property type="entry name" value="Enoyl-CoA_hydra_C"/>
</dbReference>
<dbReference type="InterPro" id="IPR000953">
    <property type="entry name" value="Chromo/chromo_shadow_dom"/>
</dbReference>